<evidence type="ECO:0000313" key="3">
    <source>
        <dbReference type="Proteomes" id="UP000195913"/>
    </source>
</evidence>
<dbReference type="AlphaFoldDB" id="A0A1R4GJF1"/>
<proteinExistence type="predicted"/>
<evidence type="ECO:0000256" key="1">
    <source>
        <dbReference type="SAM" id="MobiDB-lite"/>
    </source>
</evidence>
<organism evidence="2 3">
    <name type="scientific">Arthrobacter rhombi</name>
    <dbReference type="NCBI Taxonomy" id="71253"/>
    <lineage>
        <taxon>Bacteria</taxon>
        <taxon>Bacillati</taxon>
        <taxon>Actinomycetota</taxon>
        <taxon>Actinomycetes</taxon>
        <taxon>Micrococcales</taxon>
        <taxon>Micrococcaceae</taxon>
        <taxon>Arthrobacter</taxon>
    </lineage>
</organism>
<dbReference type="EMBL" id="FUHW01000038">
    <property type="protein sequence ID" value="SJM68326.1"/>
    <property type="molecule type" value="Genomic_DNA"/>
</dbReference>
<feature type="compositionally biased region" description="Basic residues" evidence="1">
    <location>
        <begin position="41"/>
        <end position="51"/>
    </location>
</feature>
<name>A0A1R4GJF1_9MICC</name>
<keyword evidence="3" id="KW-1185">Reference proteome</keyword>
<gene>
    <name evidence="2" type="ORF">FM101_10940</name>
</gene>
<evidence type="ECO:0000313" key="2">
    <source>
        <dbReference type="EMBL" id="SJM68326.1"/>
    </source>
</evidence>
<reference evidence="2 3" key="1">
    <citation type="submission" date="2017-02" db="EMBL/GenBank/DDBJ databases">
        <authorList>
            <person name="Peterson S.W."/>
        </authorList>
    </citation>
    <scope>NUCLEOTIDE SEQUENCE [LARGE SCALE GENOMIC DNA]</scope>
    <source>
        <strain evidence="2 3">B Ar 00.02</strain>
    </source>
</reference>
<accession>A0A1R4GJF1</accession>
<protein>
    <submittedName>
        <fullName evidence="2">Uncharacterized protein</fullName>
    </submittedName>
</protein>
<dbReference type="Proteomes" id="UP000195913">
    <property type="component" value="Unassembled WGS sequence"/>
</dbReference>
<sequence>MDWASIGGALIHNRHLLGGHYGPLSFHWKHEKQRTPDGSQRPKHRVPALLA</sequence>
<feature type="region of interest" description="Disordered" evidence="1">
    <location>
        <begin position="31"/>
        <end position="51"/>
    </location>
</feature>